<comment type="caution">
    <text evidence="2">The sequence shown here is derived from an EMBL/GenBank/DDBJ whole genome shotgun (WGS) entry which is preliminary data.</text>
</comment>
<gene>
    <name evidence="2" type="ORF">HNQ65_003866</name>
</gene>
<dbReference type="RefSeq" id="WP_184341919.1">
    <property type="nucleotide sequence ID" value="NZ_JACHIG010000009.1"/>
</dbReference>
<dbReference type="EMBL" id="JACHIG010000009">
    <property type="protein sequence ID" value="MBB5034272.1"/>
    <property type="molecule type" value="Genomic_DNA"/>
</dbReference>
<dbReference type="InterPro" id="IPR018391">
    <property type="entry name" value="PQQ_b-propeller_rpt"/>
</dbReference>
<keyword evidence="3" id="KW-1185">Reference proteome</keyword>
<feature type="domain" description="Pyrrolo-quinoline quinone repeat" evidence="1">
    <location>
        <begin position="76"/>
        <end position="333"/>
    </location>
</feature>
<protein>
    <submittedName>
        <fullName evidence="2">Outer membrane protein assembly factor BamB</fullName>
    </submittedName>
</protein>
<dbReference type="Pfam" id="PF13360">
    <property type="entry name" value="PQQ_2"/>
    <property type="match status" value="1"/>
</dbReference>
<dbReference type="AlphaFoldDB" id="A0A7W7YDZ9"/>
<dbReference type="InterPro" id="IPR002372">
    <property type="entry name" value="PQQ_rpt_dom"/>
</dbReference>
<dbReference type="InterPro" id="IPR011047">
    <property type="entry name" value="Quinoprotein_ADH-like_sf"/>
</dbReference>
<organism evidence="2 3">
    <name type="scientific">Prosthecobacter vanneervenii</name>
    <dbReference type="NCBI Taxonomy" id="48466"/>
    <lineage>
        <taxon>Bacteria</taxon>
        <taxon>Pseudomonadati</taxon>
        <taxon>Verrucomicrobiota</taxon>
        <taxon>Verrucomicrobiia</taxon>
        <taxon>Verrucomicrobiales</taxon>
        <taxon>Verrucomicrobiaceae</taxon>
        <taxon>Prosthecobacter</taxon>
    </lineage>
</organism>
<dbReference type="SMART" id="SM00564">
    <property type="entry name" value="PQQ"/>
    <property type="match status" value="3"/>
</dbReference>
<dbReference type="PANTHER" id="PTHR34512">
    <property type="entry name" value="CELL SURFACE PROTEIN"/>
    <property type="match status" value="1"/>
</dbReference>
<dbReference type="SUPFAM" id="SSF50998">
    <property type="entry name" value="Quinoprotein alcohol dehydrogenase-like"/>
    <property type="match status" value="1"/>
</dbReference>
<proteinExistence type="predicted"/>
<evidence type="ECO:0000313" key="2">
    <source>
        <dbReference type="EMBL" id="MBB5034272.1"/>
    </source>
</evidence>
<dbReference type="InterPro" id="IPR015943">
    <property type="entry name" value="WD40/YVTN_repeat-like_dom_sf"/>
</dbReference>
<reference evidence="2 3" key="1">
    <citation type="submission" date="2020-08" db="EMBL/GenBank/DDBJ databases">
        <title>Genomic Encyclopedia of Type Strains, Phase IV (KMG-IV): sequencing the most valuable type-strain genomes for metagenomic binning, comparative biology and taxonomic classification.</title>
        <authorList>
            <person name="Goeker M."/>
        </authorList>
    </citation>
    <scope>NUCLEOTIDE SEQUENCE [LARGE SCALE GENOMIC DNA]</scope>
    <source>
        <strain evidence="2 3">DSM 12252</strain>
    </source>
</reference>
<sequence>MRPLLLLLCTVASLQAGDWPQFLGPQRNCTASGEAEITGSAEPEMVWKRMLGSGHAGAVISGGRVIMTHRVGGEIVTEALTADEGKPIWKHAYPTTYRDSFGFDNGPRAVPCVSADKVITHGPEGMVQALDFETGKELWSYDTVAELESPQGYFGRACSPLVTDGKVLLNVGGRNAKGGAGIIALDLATGKLVWQVTEDEASYSSPVLIPGNEEVSAFFTRRGVLLTQNSDGRVLADEFFRAQIDASVNAAAPVPCGEDRLFFSAAYDVGAGLWRWNKAERKLTNLWKKADALDCHYTTPVYHAGHVYGLHGRQESGMTLRCIDVADGHVTWEASDRVPGGTLILVGDKLLMHTEAGELWIFSADPKKFNLLQRAQITRAGHRSHGAFANGLLYARDAEKLVVVKVK</sequence>
<dbReference type="PANTHER" id="PTHR34512:SF30">
    <property type="entry name" value="OUTER MEMBRANE PROTEIN ASSEMBLY FACTOR BAMB"/>
    <property type="match status" value="1"/>
</dbReference>
<dbReference type="Gene3D" id="2.130.10.10">
    <property type="entry name" value="YVTN repeat-like/Quinoprotein amine dehydrogenase"/>
    <property type="match status" value="1"/>
</dbReference>
<accession>A0A7W7YDZ9</accession>
<dbReference type="Proteomes" id="UP000590740">
    <property type="component" value="Unassembled WGS sequence"/>
</dbReference>
<name>A0A7W7YDZ9_9BACT</name>
<evidence type="ECO:0000313" key="3">
    <source>
        <dbReference type="Proteomes" id="UP000590740"/>
    </source>
</evidence>
<evidence type="ECO:0000259" key="1">
    <source>
        <dbReference type="Pfam" id="PF13360"/>
    </source>
</evidence>